<evidence type="ECO:0000313" key="9">
    <source>
        <dbReference type="Proteomes" id="UP000298111"/>
    </source>
</evidence>
<comment type="caution">
    <text evidence="8">The sequence shown here is derived from an EMBL/GenBank/DDBJ whole genome shotgun (WGS) entry which is preliminary data.</text>
</comment>
<organism evidence="8 9">
    <name type="scientific">Streptomyces albus</name>
    <dbReference type="NCBI Taxonomy" id="1888"/>
    <lineage>
        <taxon>Bacteria</taxon>
        <taxon>Bacillati</taxon>
        <taxon>Actinomycetota</taxon>
        <taxon>Actinomycetes</taxon>
        <taxon>Kitasatosporales</taxon>
        <taxon>Streptomycetaceae</taxon>
        <taxon>Streptomyces</taxon>
    </lineage>
</organism>
<gene>
    <name evidence="8" type="ORF">D8771_11730</name>
</gene>
<keyword evidence="4 6" id="KW-0472">Membrane</keyword>
<evidence type="ECO:0000256" key="1">
    <source>
        <dbReference type="ARBA" id="ARBA00004141"/>
    </source>
</evidence>
<accession>A0A6C1C1K5</accession>
<keyword evidence="3 6" id="KW-1133">Transmembrane helix</keyword>
<proteinExistence type="predicted"/>
<sequence length="452" mass="50230">MEPSQPRPGTGSTSPRRRPPRGNEGQSGQGRRVRDVTDPLLNLVRRHREPEFAQTARSTVAAVISYVVALQLSSEQAPLTAPLTALLVTQVTLFTTLRTGIRRVNAVVAGVLLSSGFSALVGLTWWSLGVVILAALIVGRFVKAGEFVPETAISAMLVLGVTQGQVAAMAWDRVLETLIGAIVGLAFNVLFVPPVWVQPAGDAVIDLAGRMSGLLNALGEDVCGHTPVGKAADRLHQARQLDHDIVEVDVELRRAEDSLRLNPRVREGLLSRVVLRTGLDTLEICAVVLRTTCRTVTDLAKKRTAEPLFRDDIADSMNALFHHMAQAVEAFAELITTPVSANAEEAESQLVRSLEASRASRDTVAFQLLDTVREHPRQWQLHGALLAEADRILDELDVEKRSERLWQELDRQSREQREKNPFLRVVRQLRSRERSRRRAREEERELQWEEEQ</sequence>
<evidence type="ECO:0000256" key="2">
    <source>
        <dbReference type="ARBA" id="ARBA00022692"/>
    </source>
</evidence>
<dbReference type="Pfam" id="PF13515">
    <property type="entry name" value="FUSC_2"/>
    <property type="match status" value="1"/>
</dbReference>
<keyword evidence="2 6" id="KW-0812">Transmembrane</keyword>
<dbReference type="AlphaFoldDB" id="A0A6C1C1K5"/>
<feature type="transmembrane region" description="Helical" evidence="6">
    <location>
        <begin position="151"/>
        <end position="171"/>
    </location>
</feature>
<dbReference type="EMBL" id="RCIY01000046">
    <property type="protein sequence ID" value="TGG84543.1"/>
    <property type="molecule type" value="Genomic_DNA"/>
</dbReference>
<name>A0A6C1C1K5_9ACTN</name>
<dbReference type="GO" id="GO:0016020">
    <property type="term" value="C:membrane"/>
    <property type="evidence" value="ECO:0007669"/>
    <property type="project" value="UniProtKB-SubCell"/>
</dbReference>
<feature type="compositionally biased region" description="Basic and acidic residues" evidence="5">
    <location>
        <begin position="439"/>
        <end position="452"/>
    </location>
</feature>
<evidence type="ECO:0000256" key="3">
    <source>
        <dbReference type="ARBA" id="ARBA00022989"/>
    </source>
</evidence>
<evidence type="ECO:0000256" key="6">
    <source>
        <dbReference type="SAM" id="Phobius"/>
    </source>
</evidence>
<evidence type="ECO:0000313" key="8">
    <source>
        <dbReference type="EMBL" id="TGG84543.1"/>
    </source>
</evidence>
<comment type="subcellular location">
    <subcellularLocation>
        <location evidence="1">Membrane</location>
        <topology evidence="1">Multi-pass membrane protein</topology>
    </subcellularLocation>
</comment>
<dbReference type="InterPro" id="IPR049453">
    <property type="entry name" value="Memb_transporter_dom"/>
</dbReference>
<feature type="domain" description="Integral membrane bound transporter" evidence="7">
    <location>
        <begin position="68"/>
        <end position="186"/>
    </location>
</feature>
<evidence type="ECO:0000259" key="7">
    <source>
        <dbReference type="Pfam" id="PF13515"/>
    </source>
</evidence>
<feature type="region of interest" description="Disordered" evidence="5">
    <location>
        <begin position="1"/>
        <end position="32"/>
    </location>
</feature>
<reference evidence="8 9" key="1">
    <citation type="submission" date="2018-10" db="EMBL/GenBank/DDBJ databases">
        <title>Isolation of pseudouridimycin from Streptomyces albus DSM 40763.</title>
        <authorList>
            <person name="Rosenqvist P."/>
            <person name="Metsae-Ketelae M."/>
            <person name="Virta P."/>
        </authorList>
    </citation>
    <scope>NUCLEOTIDE SEQUENCE [LARGE SCALE GENOMIC DNA]</scope>
    <source>
        <strain evidence="8 9">DSM 40763</strain>
    </source>
</reference>
<feature type="region of interest" description="Disordered" evidence="5">
    <location>
        <begin position="430"/>
        <end position="452"/>
    </location>
</feature>
<dbReference type="Proteomes" id="UP000298111">
    <property type="component" value="Unassembled WGS sequence"/>
</dbReference>
<evidence type="ECO:0000256" key="4">
    <source>
        <dbReference type="ARBA" id="ARBA00023136"/>
    </source>
</evidence>
<feature type="transmembrane region" description="Helical" evidence="6">
    <location>
        <begin position="178"/>
        <end position="197"/>
    </location>
</feature>
<protein>
    <recommendedName>
        <fullName evidence="7">Integral membrane bound transporter domain-containing protein</fullName>
    </recommendedName>
</protein>
<evidence type="ECO:0000256" key="5">
    <source>
        <dbReference type="SAM" id="MobiDB-lite"/>
    </source>
</evidence>
<feature type="transmembrane region" description="Helical" evidence="6">
    <location>
        <begin position="109"/>
        <end position="139"/>
    </location>
</feature>